<dbReference type="PANTHER" id="PTHR46300">
    <property type="entry name" value="P450, PUTATIVE (EUROFUNG)-RELATED-RELATED"/>
    <property type="match status" value="1"/>
</dbReference>
<comment type="pathway">
    <text evidence="2">Secondary metabolite biosynthesis.</text>
</comment>
<dbReference type="Proteomes" id="UP000053477">
    <property type="component" value="Unassembled WGS sequence"/>
</dbReference>
<feature type="binding site" description="axial binding residue" evidence="9">
    <location>
        <position position="439"/>
    </location>
    <ligand>
        <name>heme</name>
        <dbReference type="ChEBI" id="CHEBI:30413"/>
    </ligand>
    <ligandPart>
        <name>Fe</name>
        <dbReference type="ChEBI" id="CHEBI:18248"/>
    </ligandPart>
</feature>
<comment type="cofactor">
    <cofactor evidence="1 9">
        <name>heme</name>
        <dbReference type="ChEBI" id="CHEBI:30413"/>
    </cofactor>
</comment>
<dbReference type="Gene3D" id="1.10.630.10">
    <property type="entry name" value="Cytochrome P450"/>
    <property type="match status" value="1"/>
</dbReference>
<evidence type="ECO:0000256" key="9">
    <source>
        <dbReference type="PIRSR" id="PIRSR602401-1"/>
    </source>
</evidence>
<dbReference type="GO" id="GO:0020037">
    <property type="term" value="F:heme binding"/>
    <property type="evidence" value="ECO:0007669"/>
    <property type="project" value="InterPro"/>
</dbReference>
<evidence type="ECO:0000256" key="2">
    <source>
        <dbReference type="ARBA" id="ARBA00005179"/>
    </source>
</evidence>
<name>A0A0H2RJW6_9AGAM</name>
<evidence type="ECO:0000256" key="6">
    <source>
        <dbReference type="ARBA" id="ARBA00023002"/>
    </source>
</evidence>
<evidence type="ECO:0000256" key="10">
    <source>
        <dbReference type="RuleBase" id="RU000461"/>
    </source>
</evidence>
<gene>
    <name evidence="11" type="ORF">SCHPADRAFT_943398</name>
</gene>
<keyword evidence="7 9" id="KW-0408">Iron</keyword>
<comment type="similarity">
    <text evidence="3 10">Belongs to the cytochrome P450 family.</text>
</comment>
<keyword evidence="12" id="KW-1185">Reference proteome</keyword>
<evidence type="ECO:0000256" key="1">
    <source>
        <dbReference type="ARBA" id="ARBA00001971"/>
    </source>
</evidence>
<dbReference type="AlphaFoldDB" id="A0A0H2RJW6"/>
<dbReference type="CDD" id="cd11065">
    <property type="entry name" value="CYP64-like"/>
    <property type="match status" value="1"/>
</dbReference>
<dbReference type="Pfam" id="PF00067">
    <property type="entry name" value="p450"/>
    <property type="match status" value="1"/>
</dbReference>
<reference evidence="11 12" key="1">
    <citation type="submission" date="2015-04" db="EMBL/GenBank/DDBJ databases">
        <title>Complete genome sequence of Schizopora paradoxa KUC8140, a cosmopolitan wood degrader in East Asia.</title>
        <authorList>
            <consortium name="DOE Joint Genome Institute"/>
            <person name="Min B."/>
            <person name="Park H."/>
            <person name="Jang Y."/>
            <person name="Kim J.-J."/>
            <person name="Kim K.H."/>
            <person name="Pangilinan J."/>
            <person name="Lipzen A."/>
            <person name="Riley R."/>
            <person name="Grigoriev I.V."/>
            <person name="Spatafora J.W."/>
            <person name="Choi I.-G."/>
        </authorList>
    </citation>
    <scope>NUCLEOTIDE SEQUENCE [LARGE SCALE GENOMIC DNA]</scope>
    <source>
        <strain evidence="11 12">KUC8140</strain>
    </source>
</reference>
<dbReference type="InterPro" id="IPR036396">
    <property type="entry name" value="Cyt_P450_sf"/>
</dbReference>
<accession>A0A0H2RJW6</accession>
<evidence type="ECO:0000256" key="7">
    <source>
        <dbReference type="ARBA" id="ARBA00023004"/>
    </source>
</evidence>
<dbReference type="PANTHER" id="PTHR46300:SF7">
    <property type="entry name" value="P450, PUTATIVE (EUROFUNG)-RELATED"/>
    <property type="match status" value="1"/>
</dbReference>
<sequence length="509" mass="57219">MKISLTDCVVVATAYFLHRRLRENKRNSKQLPGPPGYPIVGNMFDTMTSELWETARKWGDRYGGIINLKIFGQSYVIINSYEIAVDILDKQSLNTSDRPNSVMVDELQGWSWMLANMSYGEEWKRLRAPVQKFFEPSNMVQFEHVLKNEVQKLLRSLLRSPEDYENHIGAAMASFIMMVTYGREVKSSDDPFVLRAREGIEILSIANRRGAYLVDLIPWLKYIPSWFPGAGFQTVAKHGAQISRDIRYVPYNDVKQRFLSGTVVQSFVSQLLEGSMESASTLSEQDEETISAAGGVCYIAGADTTFSAIESLLLAMVLFPDVQARAHEELDRVVGNDRLPELTDRDQLPYCSALCKEILRWNTVTPLGLPHATHKDDMYAGCFVQAGTIIFANHWAMSRDPVEYKDPEVFNPERFLPKAGQRVPRDPGKFVFGFGRRICPGKASAENTIFLMATQILAVFNISKAVNDDGTLMEPVVKFSSEGISRHPEKFACSIKPRSKEAAGLIAVD</sequence>
<dbReference type="GO" id="GO:0004497">
    <property type="term" value="F:monooxygenase activity"/>
    <property type="evidence" value="ECO:0007669"/>
    <property type="project" value="UniProtKB-KW"/>
</dbReference>
<evidence type="ECO:0000313" key="11">
    <source>
        <dbReference type="EMBL" id="KLO09753.1"/>
    </source>
</evidence>
<dbReference type="InterPro" id="IPR001128">
    <property type="entry name" value="Cyt_P450"/>
</dbReference>
<keyword evidence="8 10" id="KW-0503">Monooxygenase</keyword>
<keyword evidence="6 10" id="KW-0560">Oxidoreductase</keyword>
<dbReference type="SUPFAM" id="SSF48264">
    <property type="entry name" value="Cytochrome P450"/>
    <property type="match status" value="1"/>
</dbReference>
<protein>
    <submittedName>
        <fullName evidence="11">Cytochrome P450</fullName>
    </submittedName>
</protein>
<dbReference type="PROSITE" id="PS00086">
    <property type="entry name" value="CYTOCHROME_P450"/>
    <property type="match status" value="1"/>
</dbReference>
<evidence type="ECO:0000256" key="5">
    <source>
        <dbReference type="ARBA" id="ARBA00022723"/>
    </source>
</evidence>
<evidence type="ECO:0000313" key="12">
    <source>
        <dbReference type="Proteomes" id="UP000053477"/>
    </source>
</evidence>
<evidence type="ECO:0000256" key="4">
    <source>
        <dbReference type="ARBA" id="ARBA00022617"/>
    </source>
</evidence>
<dbReference type="GO" id="GO:0005506">
    <property type="term" value="F:iron ion binding"/>
    <property type="evidence" value="ECO:0007669"/>
    <property type="project" value="InterPro"/>
</dbReference>
<dbReference type="PRINTS" id="PR00463">
    <property type="entry name" value="EP450I"/>
</dbReference>
<dbReference type="InterPro" id="IPR017972">
    <property type="entry name" value="Cyt_P450_CS"/>
</dbReference>
<keyword evidence="5 9" id="KW-0479">Metal-binding</keyword>
<organism evidence="11 12">
    <name type="scientific">Schizopora paradoxa</name>
    <dbReference type="NCBI Taxonomy" id="27342"/>
    <lineage>
        <taxon>Eukaryota</taxon>
        <taxon>Fungi</taxon>
        <taxon>Dikarya</taxon>
        <taxon>Basidiomycota</taxon>
        <taxon>Agaricomycotina</taxon>
        <taxon>Agaricomycetes</taxon>
        <taxon>Hymenochaetales</taxon>
        <taxon>Schizoporaceae</taxon>
        <taxon>Schizopora</taxon>
    </lineage>
</organism>
<proteinExistence type="inferred from homology"/>
<evidence type="ECO:0000256" key="3">
    <source>
        <dbReference type="ARBA" id="ARBA00010617"/>
    </source>
</evidence>
<dbReference type="OrthoDB" id="2789670at2759"/>
<dbReference type="InterPro" id="IPR002401">
    <property type="entry name" value="Cyt_P450_E_grp-I"/>
</dbReference>
<evidence type="ECO:0000256" key="8">
    <source>
        <dbReference type="ARBA" id="ARBA00023033"/>
    </source>
</evidence>
<keyword evidence="4 9" id="KW-0349">Heme</keyword>
<dbReference type="EMBL" id="KQ086046">
    <property type="protein sequence ID" value="KLO09753.1"/>
    <property type="molecule type" value="Genomic_DNA"/>
</dbReference>
<dbReference type="STRING" id="27342.A0A0H2RJW6"/>
<dbReference type="InterPro" id="IPR050364">
    <property type="entry name" value="Cytochrome_P450_fung"/>
</dbReference>
<dbReference type="GO" id="GO:0016705">
    <property type="term" value="F:oxidoreductase activity, acting on paired donors, with incorporation or reduction of molecular oxygen"/>
    <property type="evidence" value="ECO:0007669"/>
    <property type="project" value="InterPro"/>
</dbReference>
<dbReference type="InParanoid" id="A0A0H2RJW6"/>